<dbReference type="InterPro" id="IPR011006">
    <property type="entry name" value="CheY-like_superfamily"/>
</dbReference>
<dbReference type="PROSITE" id="PS50110">
    <property type="entry name" value="RESPONSE_REGULATORY"/>
    <property type="match status" value="1"/>
</dbReference>
<dbReference type="SMART" id="SM00448">
    <property type="entry name" value="REC"/>
    <property type="match status" value="1"/>
</dbReference>
<sequence length="139" mass="15482">MKTKLTKHNPVVLYVEDDEDDLYLLRQAVGQLELPYEVVHARNSEIAMAWLVSSAMSGLSPCLILMDFNLPTMNGMEATRLIRNIESFGKTPVVIYTTAEPQLLSSAMVPVLKKGGTPREIRNDVRQLARMIASGSCEM</sequence>
<dbReference type="Proteomes" id="UP001162741">
    <property type="component" value="Chromosome"/>
</dbReference>
<reference evidence="3" key="1">
    <citation type="submission" date="2022-10" db="EMBL/GenBank/DDBJ databases">
        <title>Chitinophaga sp. nov., isolated from soil.</title>
        <authorList>
            <person name="Jeon C.O."/>
        </authorList>
    </citation>
    <scope>NUCLEOTIDE SEQUENCE</scope>
    <source>
        <strain evidence="3">R8</strain>
    </source>
</reference>
<evidence type="ECO:0000259" key="2">
    <source>
        <dbReference type="PROSITE" id="PS50110"/>
    </source>
</evidence>
<gene>
    <name evidence="3" type="ORF">MKQ68_11385</name>
</gene>
<keyword evidence="4" id="KW-1185">Reference proteome</keyword>
<dbReference type="Pfam" id="PF00072">
    <property type="entry name" value="Response_reg"/>
    <property type="match status" value="1"/>
</dbReference>
<feature type="modified residue" description="4-aspartylphosphate" evidence="1">
    <location>
        <position position="67"/>
    </location>
</feature>
<dbReference type="SUPFAM" id="SSF52172">
    <property type="entry name" value="CheY-like"/>
    <property type="match status" value="1"/>
</dbReference>
<accession>A0ABY6J7P8</accession>
<evidence type="ECO:0000313" key="4">
    <source>
        <dbReference type="Proteomes" id="UP001162741"/>
    </source>
</evidence>
<name>A0ABY6J7P8_9BACT</name>
<dbReference type="EMBL" id="CP107006">
    <property type="protein sequence ID" value="UYQ95704.1"/>
    <property type="molecule type" value="Genomic_DNA"/>
</dbReference>
<feature type="domain" description="Response regulatory" evidence="2">
    <location>
        <begin position="11"/>
        <end position="129"/>
    </location>
</feature>
<dbReference type="RefSeq" id="WP_264283397.1">
    <property type="nucleotide sequence ID" value="NZ_CP107006.1"/>
</dbReference>
<evidence type="ECO:0000256" key="1">
    <source>
        <dbReference type="PROSITE-ProRule" id="PRU00169"/>
    </source>
</evidence>
<dbReference type="PANTHER" id="PTHR44520">
    <property type="entry name" value="RESPONSE REGULATOR RCP1-RELATED"/>
    <property type="match status" value="1"/>
</dbReference>
<dbReference type="PANTHER" id="PTHR44520:SF2">
    <property type="entry name" value="RESPONSE REGULATOR RCP1"/>
    <property type="match status" value="1"/>
</dbReference>
<dbReference type="InterPro" id="IPR052893">
    <property type="entry name" value="TCS_response_regulator"/>
</dbReference>
<organism evidence="3 4">
    <name type="scientific">Chitinophaga horti</name>
    <dbReference type="NCBI Taxonomy" id="2920382"/>
    <lineage>
        <taxon>Bacteria</taxon>
        <taxon>Pseudomonadati</taxon>
        <taxon>Bacteroidota</taxon>
        <taxon>Chitinophagia</taxon>
        <taxon>Chitinophagales</taxon>
        <taxon>Chitinophagaceae</taxon>
        <taxon>Chitinophaga</taxon>
    </lineage>
</organism>
<dbReference type="Gene3D" id="3.40.50.2300">
    <property type="match status" value="1"/>
</dbReference>
<protein>
    <submittedName>
        <fullName evidence="3">Response regulator</fullName>
    </submittedName>
</protein>
<dbReference type="InterPro" id="IPR001789">
    <property type="entry name" value="Sig_transdc_resp-reg_receiver"/>
</dbReference>
<proteinExistence type="predicted"/>
<keyword evidence="1" id="KW-0597">Phosphoprotein</keyword>
<evidence type="ECO:0000313" key="3">
    <source>
        <dbReference type="EMBL" id="UYQ95704.1"/>
    </source>
</evidence>